<dbReference type="EMBL" id="FR907265">
    <property type="protein sequence ID" value="CDQ86375.1"/>
    <property type="molecule type" value="Genomic_DNA"/>
</dbReference>
<evidence type="ECO:0000313" key="2">
    <source>
        <dbReference type="EMBL" id="CDQ86375.1"/>
    </source>
</evidence>
<evidence type="ECO:0000259" key="1">
    <source>
        <dbReference type="Pfam" id="PF13843"/>
    </source>
</evidence>
<name>A0A060YB53_ONCMY</name>
<feature type="domain" description="PiggyBac transposable element-derived protein" evidence="1">
    <location>
        <begin position="1"/>
        <end position="151"/>
    </location>
</feature>
<reference evidence="2" key="2">
    <citation type="submission" date="2014-03" db="EMBL/GenBank/DDBJ databases">
        <authorList>
            <person name="Genoscope - CEA"/>
        </authorList>
    </citation>
    <scope>NUCLEOTIDE SEQUENCE</scope>
</reference>
<dbReference type="PANTHER" id="PTHR46599:SF6">
    <property type="entry name" value="DUAL SPECIFICITY PHOSPHATASE 26"/>
    <property type="match status" value="1"/>
</dbReference>
<protein>
    <recommendedName>
        <fullName evidence="1">PiggyBac transposable element-derived protein domain-containing protein</fullName>
    </recommendedName>
</protein>
<dbReference type="PANTHER" id="PTHR46599">
    <property type="entry name" value="PIGGYBAC TRANSPOSABLE ELEMENT-DERIVED PROTEIN 4"/>
    <property type="match status" value="1"/>
</dbReference>
<sequence>MVMRLMEPYLREGRNVNMDDVFTSLPLVNKLIDKNTSLVGAVNKTRLELPPSACNQSQAELFSTTVQKHDKATLTVYREKPRKNVCILSTNHLTVAIGGDTKRKPETLAHYNRRNVGVDKMARQFTVKWGTRRWPVAVFYNLFDLAAINAHVLFTQCTSKTTPRRDFIMDLAWELRENHTSAKTKAAAAAKEAAKAAPPPSRAPIQLPNWKRTQCQVKPQCARNQAHESCAQCHRFVCGSCTHKCSKLCTDCGSEQ</sequence>
<dbReference type="AlphaFoldDB" id="A0A060YB53"/>
<dbReference type="PaxDb" id="8022-A0A060YB53"/>
<dbReference type="Proteomes" id="UP000193380">
    <property type="component" value="Unassembled WGS sequence"/>
</dbReference>
<gene>
    <name evidence="2" type="ORF">GSONMT00025031001</name>
</gene>
<organism evidence="2 3">
    <name type="scientific">Oncorhynchus mykiss</name>
    <name type="common">Rainbow trout</name>
    <name type="synonym">Salmo gairdneri</name>
    <dbReference type="NCBI Taxonomy" id="8022"/>
    <lineage>
        <taxon>Eukaryota</taxon>
        <taxon>Metazoa</taxon>
        <taxon>Chordata</taxon>
        <taxon>Craniata</taxon>
        <taxon>Vertebrata</taxon>
        <taxon>Euteleostomi</taxon>
        <taxon>Actinopterygii</taxon>
        <taxon>Neopterygii</taxon>
        <taxon>Teleostei</taxon>
        <taxon>Protacanthopterygii</taxon>
        <taxon>Salmoniformes</taxon>
        <taxon>Salmonidae</taxon>
        <taxon>Salmoninae</taxon>
        <taxon>Oncorhynchus</taxon>
    </lineage>
</organism>
<dbReference type="STRING" id="8022.A0A060YB53"/>
<evidence type="ECO:0000313" key="3">
    <source>
        <dbReference type="Proteomes" id="UP000193380"/>
    </source>
</evidence>
<dbReference type="InterPro" id="IPR029526">
    <property type="entry name" value="PGBD"/>
</dbReference>
<proteinExistence type="predicted"/>
<dbReference type="Pfam" id="PF13843">
    <property type="entry name" value="DDE_Tnp_1_7"/>
    <property type="match status" value="1"/>
</dbReference>
<reference evidence="2" key="1">
    <citation type="journal article" date="2014" name="Nat. Commun.">
        <title>The rainbow trout genome provides novel insights into evolution after whole-genome duplication in vertebrates.</title>
        <authorList>
            <person name="Berthelot C."/>
            <person name="Brunet F."/>
            <person name="Chalopin D."/>
            <person name="Juanchich A."/>
            <person name="Bernard M."/>
            <person name="Noel B."/>
            <person name="Bento P."/>
            <person name="Da Silva C."/>
            <person name="Labadie K."/>
            <person name="Alberti A."/>
            <person name="Aury J.M."/>
            <person name="Louis A."/>
            <person name="Dehais P."/>
            <person name="Bardou P."/>
            <person name="Montfort J."/>
            <person name="Klopp C."/>
            <person name="Cabau C."/>
            <person name="Gaspin C."/>
            <person name="Thorgaard G.H."/>
            <person name="Boussaha M."/>
            <person name="Quillet E."/>
            <person name="Guyomard R."/>
            <person name="Galiana D."/>
            <person name="Bobe J."/>
            <person name="Volff J.N."/>
            <person name="Genet C."/>
            <person name="Wincker P."/>
            <person name="Jaillon O."/>
            <person name="Roest Crollius H."/>
            <person name="Guiguen Y."/>
        </authorList>
    </citation>
    <scope>NUCLEOTIDE SEQUENCE [LARGE SCALE GENOMIC DNA]</scope>
</reference>
<accession>A0A060YB53</accession>